<name>A0A9P6LYE1_MORAP</name>
<evidence type="ECO:0000256" key="1">
    <source>
        <dbReference type="SAM" id="MobiDB-lite"/>
    </source>
</evidence>
<dbReference type="AlphaFoldDB" id="A0A9P6LYE1"/>
<accession>A0A9P6LYE1</accession>
<dbReference type="Proteomes" id="UP000738359">
    <property type="component" value="Unassembled WGS sequence"/>
</dbReference>
<proteinExistence type="predicted"/>
<organism evidence="2 3">
    <name type="scientific">Mortierella alpina</name>
    <name type="common">Oleaginous fungus</name>
    <name type="synonym">Mortierella renispora</name>
    <dbReference type="NCBI Taxonomy" id="64518"/>
    <lineage>
        <taxon>Eukaryota</taxon>
        <taxon>Fungi</taxon>
        <taxon>Fungi incertae sedis</taxon>
        <taxon>Mucoromycota</taxon>
        <taxon>Mortierellomycotina</taxon>
        <taxon>Mortierellomycetes</taxon>
        <taxon>Mortierellales</taxon>
        <taxon>Mortierellaceae</taxon>
        <taxon>Mortierella</taxon>
    </lineage>
</organism>
<keyword evidence="3" id="KW-1185">Reference proteome</keyword>
<feature type="region of interest" description="Disordered" evidence="1">
    <location>
        <begin position="176"/>
        <end position="274"/>
    </location>
</feature>
<dbReference type="OrthoDB" id="1711136at2759"/>
<protein>
    <submittedName>
        <fullName evidence="2">Uncharacterized protein</fullName>
    </submittedName>
</protein>
<feature type="compositionally biased region" description="Basic and acidic residues" evidence="1">
    <location>
        <begin position="197"/>
        <end position="236"/>
    </location>
</feature>
<gene>
    <name evidence="2" type="ORF">BGZ70_001008</name>
</gene>
<feature type="region of interest" description="Disordered" evidence="1">
    <location>
        <begin position="63"/>
        <end position="88"/>
    </location>
</feature>
<sequence length="393" mass="43685">MDPQAVHLPRPQCFCGLTATAIYPDPDAEPAPVADPSSLFYATYEPAADLHPTSRGDTVWAGTRAGSGWPIPPSPTTAARRKRSQAQNGQPFSVLLRSNWVYECHFTPKQEGMVAPDPCLDCQGKPLVDTTKQTTTAVVDDALEAEEPVDEQVILAAENWSDGWDAVRTGTLNDYYNPENVDSTQWPTTLGTPSGWDRAESTREDSSRGKYVDREPKHDPWDHASRSPDAEPRRLSMDPALVSSPPTKQTRPTTSELGPVSKTGLPKEQPPLLSRFLARPKPVRTQEDEAAGGLDDTVEQKIEVQARVEKDDSALKKKTYRHVFDRSTPEPVRPRPVKVVTFCEWNEEHEPAVHFPSSSGDGDEDEGLSLLDWSNEMMAERFLDDDQVDVWEE</sequence>
<dbReference type="EMBL" id="JAAAHY010001208">
    <property type="protein sequence ID" value="KAF9951380.1"/>
    <property type="molecule type" value="Genomic_DNA"/>
</dbReference>
<feature type="compositionally biased region" description="Polar residues" evidence="1">
    <location>
        <begin position="176"/>
        <end position="192"/>
    </location>
</feature>
<evidence type="ECO:0000313" key="2">
    <source>
        <dbReference type="EMBL" id="KAF9951380.1"/>
    </source>
</evidence>
<reference evidence="2" key="1">
    <citation type="journal article" date="2020" name="Fungal Divers.">
        <title>Resolving the Mortierellaceae phylogeny through synthesis of multi-gene phylogenetics and phylogenomics.</title>
        <authorList>
            <person name="Vandepol N."/>
            <person name="Liber J."/>
            <person name="Desiro A."/>
            <person name="Na H."/>
            <person name="Kennedy M."/>
            <person name="Barry K."/>
            <person name="Grigoriev I.V."/>
            <person name="Miller A.N."/>
            <person name="O'Donnell K."/>
            <person name="Stajich J.E."/>
            <person name="Bonito G."/>
        </authorList>
    </citation>
    <scope>NUCLEOTIDE SEQUENCE</scope>
    <source>
        <strain evidence="2">CK1249</strain>
    </source>
</reference>
<comment type="caution">
    <text evidence="2">The sequence shown here is derived from an EMBL/GenBank/DDBJ whole genome shotgun (WGS) entry which is preliminary data.</text>
</comment>
<feature type="non-terminal residue" evidence="2">
    <location>
        <position position="1"/>
    </location>
</feature>
<feature type="compositionally biased region" description="Polar residues" evidence="1">
    <location>
        <begin position="244"/>
        <end position="256"/>
    </location>
</feature>
<evidence type="ECO:0000313" key="3">
    <source>
        <dbReference type="Proteomes" id="UP000738359"/>
    </source>
</evidence>